<dbReference type="GO" id="GO:0000981">
    <property type="term" value="F:DNA-binding transcription factor activity, RNA polymerase II-specific"/>
    <property type="evidence" value="ECO:0007669"/>
    <property type="project" value="InterPro"/>
</dbReference>
<dbReference type="PROSITE" id="PS00027">
    <property type="entry name" value="HOMEOBOX_1"/>
    <property type="match status" value="1"/>
</dbReference>
<accession>O77058</accession>
<dbReference type="InterPro" id="IPR009057">
    <property type="entry name" value="Homeodomain-like_sf"/>
</dbReference>
<feature type="region of interest" description="Disordered" evidence="9">
    <location>
        <begin position="334"/>
        <end position="396"/>
    </location>
</feature>
<feature type="DNA-binding region" description="Homeobox" evidence="7">
    <location>
        <begin position="276"/>
        <end position="335"/>
    </location>
</feature>
<keyword evidence="3" id="KW-0217">Developmental protein</keyword>
<dbReference type="FunFam" id="1.10.10.60:FF:000101">
    <property type="entry name" value="NK2 homeobox 8"/>
    <property type="match status" value="1"/>
</dbReference>
<evidence type="ECO:0000256" key="2">
    <source>
        <dbReference type="ARBA" id="ARBA00005661"/>
    </source>
</evidence>
<evidence type="ECO:0000313" key="11">
    <source>
        <dbReference type="EMBL" id="BAA33413.1"/>
    </source>
</evidence>
<evidence type="ECO:0000256" key="5">
    <source>
        <dbReference type="ARBA" id="ARBA00023155"/>
    </source>
</evidence>
<organism evidence="11">
    <name type="scientific">Halocynthia roretzi</name>
    <name type="common">Sea squirt</name>
    <name type="synonym">Cynthia roretzi</name>
    <dbReference type="NCBI Taxonomy" id="7729"/>
    <lineage>
        <taxon>Eukaryota</taxon>
        <taxon>Metazoa</taxon>
        <taxon>Chordata</taxon>
        <taxon>Tunicata</taxon>
        <taxon>Ascidiacea</taxon>
        <taxon>Stolidobranchia</taxon>
        <taxon>Pyuridae</taxon>
        <taxon>Halocynthia</taxon>
    </lineage>
</organism>
<keyword evidence="6 7" id="KW-0539">Nucleus</keyword>
<evidence type="ECO:0000256" key="8">
    <source>
        <dbReference type="RuleBase" id="RU000682"/>
    </source>
</evidence>
<dbReference type="SMART" id="SM00389">
    <property type="entry name" value="HOX"/>
    <property type="match status" value="1"/>
</dbReference>
<keyword evidence="4 7" id="KW-0238">DNA-binding</keyword>
<evidence type="ECO:0000256" key="1">
    <source>
        <dbReference type="ARBA" id="ARBA00004123"/>
    </source>
</evidence>
<feature type="compositionally biased region" description="Polar residues" evidence="9">
    <location>
        <begin position="340"/>
        <end position="396"/>
    </location>
</feature>
<evidence type="ECO:0000256" key="3">
    <source>
        <dbReference type="ARBA" id="ARBA00022473"/>
    </source>
</evidence>
<reference evidence="11" key="1">
    <citation type="journal article" date="1999" name="Zool. Sci.">
        <title>Ascidian Homologs of Mammalian Thyroid Transcription Factor-1 Gene Are Expressed in the Endostyle.</title>
        <authorList>
            <person name="Ogasawara M."/>
            <person name="Di Lauro R."/>
            <person name="Satoh N."/>
        </authorList>
    </citation>
    <scope>NUCLEOTIDE SEQUENCE</scope>
    <source>
        <tissue evidence="11">Endostyle</tissue>
    </source>
</reference>
<dbReference type="GO" id="GO:0000978">
    <property type="term" value="F:RNA polymerase II cis-regulatory region sequence-specific DNA binding"/>
    <property type="evidence" value="ECO:0007669"/>
    <property type="project" value="TreeGrafter"/>
</dbReference>
<dbReference type="PROSITE" id="PS50071">
    <property type="entry name" value="HOMEOBOX_2"/>
    <property type="match status" value="1"/>
</dbReference>
<evidence type="ECO:0000256" key="4">
    <source>
        <dbReference type="ARBA" id="ARBA00023125"/>
    </source>
</evidence>
<dbReference type="Gene3D" id="1.10.10.60">
    <property type="entry name" value="Homeodomain-like"/>
    <property type="match status" value="1"/>
</dbReference>
<evidence type="ECO:0000256" key="9">
    <source>
        <dbReference type="SAM" id="MobiDB-lite"/>
    </source>
</evidence>
<dbReference type="PANTHER" id="PTHR24340">
    <property type="entry name" value="HOMEOBOX PROTEIN NKX"/>
    <property type="match status" value="1"/>
</dbReference>
<dbReference type="AlphaFoldDB" id="O77058"/>
<dbReference type="InterPro" id="IPR017970">
    <property type="entry name" value="Homeobox_CS"/>
</dbReference>
<dbReference type="InterPro" id="IPR050394">
    <property type="entry name" value="Homeobox_NK-like"/>
</dbReference>
<dbReference type="Pfam" id="PF00046">
    <property type="entry name" value="Homeodomain"/>
    <property type="match status" value="1"/>
</dbReference>
<evidence type="ECO:0000256" key="6">
    <source>
        <dbReference type="ARBA" id="ARBA00023242"/>
    </source>
</evidence>
<dbReference type="GO" id="GO:0030154">
    <property type="term" value="P:cell differentiation"/>
    <property type="evidence" value="ECO:0007669"/>
    <property type="project" value="TreeGrafter"/>
</dbReference>
<dbReference type="CDD" id="cd00086">
    <property type="entry name" value="homeodomain"/>
    <property type="match status" value="1"/>
</dbReference>
<keyword evidence="5 7" id="KW-0371">Homeobox</keyword>
<comment type="similarity">
    <text evidence="2">Belongs to the NK-2 homeobox family.</text>
</comment>
<dbReference type="PANTHER" id="PTHR24340:SF41">
    <property type="entry name" value="MUSCLE-SPECIFIC HOMEOBOX PROTEIN TINMAN-RELATED"/>
    <property type="match status" value="1"/>
</dbReference>
<evidence type="ECO:0000259" key="10">
    <source>
        <dbReference type="PROSITE" id="PS50071"/>
    </source>
</evidence>
<dbReference type="GO" id="GO:0005634">
    <property type="term" value="C:nucleus"/>
    <property type="evidence" value="ECO:0007669"/>
    <property type="project" value="UniProtKB-SubCell"/>
</dbReference>
<name>O77058_HALRO</name>
<evidence type="ECO:0000256" key="7">
    <source>
        <dbReference type="PROSITE-ProRule" id="PRU00108"/>
    </source>
</evidence>
<dbReference type="EMBL" id="AB017704">
    <property type="protein sequence ID" value="BAA33413.1"/>
    <property type="molecule type" value="mRNA"/>
</dbReference>
<sequence>MSLSPKQHQSSSTTTPFSVTDILSPLEDHYAGSEVNRGNTNGEVNSNHNHCINISNSNILYNNQQLLSLEQQGHSSLSVRHYESCPTSATGPVHLSAMDPGSLVAVSAALNVPSIGDQSVMGSMSPTGGSVSSIPLYRHPMSIGTSQHGVHHQQMQATMPYQSMNSSAAMGMNGGYNLHTIPPSQSSFHSMSGAGSGSTGYCNGGMADLASYNNVQSSPGWYSTPTNPDPRFGTMPMSRYLTPSPGMGMNTYGGMNMMTGTGMDGMHKPMLPSSQRRKRRVLFSQAQVFELERRFKQQKYLSAPEREHLAQMIRLTPTQVKIWFQNHRYKNKRALKENGSDVQTPSQTTSNENSTQNQGPSQHQQQTNSLMQGQQTYSPNNQVNINCQQNEGGNQQHHMVESVADHQHDQGTQSPRRISVPVLVKDGKPCSAGSAGTPNGSIMTDGMDGVSQASAQESLNAETAIMNVYGNGHLKIDGCGNGNDNSLCVAGATLVAPSPQGHYIGTSQHQDLISVNVSTLSTENMPPMAYHPLQSQHHHLPGASSVVNNSLLYGIYR</sequence>
<dbReference type="InterPro" id="IPR001356">
    <property type="entry name" value="HD"/>
</dbReference>
<protein>
    <submittedName>
        <fullName evidence="11">Thyroid transcription factor-1</fullName>
    </submittedName>
</protein>
<dbReference type="SUPFAM" id="SSF46689">
    <property type="entry name" value="Homeodomain-like"/>
    <property type="match status" value="1"/>
</dbReference>
<comment type="subcellular location">
    <subcellularLocation>
        <location evidence="1 7 8">Nucleus</location>
    </subcellularLocation>
</comment>
<feature type="domain" description="Homeobox" evidence="10">
    <location>
        <begin position="274"/>
        <end position="334"/>
    </location>
</feature>
<proteinExistence type="evidence at transcript level"/>